<dbReference type="GeneID" id="34522492"/>
<reference evidence="1" key="2">
    <citation type="submission" date="2014-02" db="EMBL/GenBank/DDBJ databases">
        <title>Complete DNA sequence of /Kuraishia capsulata/ illustrates novel genomic features among budding yeasts (/Saccharomycotina/).</title>
        <authorList>
            <person name="Morales L."/>
            <person name="Noel B."/>
            <person name="Porcel B."/>
            <person name="Marcet-Houben M."/>
            <person name="Hullo M-F."/>
            <person name="Sacerdot C."/>
            <person name="Tekaia F."/>
            <person name="Leh-Louis V."/>
            <person name="Despons L."/>
            <person name="Khanna V."/>
            <person name="Aury J-M."/>
            <person name="Barbe V."/>
            <person name="Couloux A."/>
            <person name="Labadie K."/>
            <person name="Pelletier E."/>
            <person name="Souciet J-L."/>
            <person name="Boekhout T."/>
            <person name="Gabaldon T."/>
            <person name="Wincker P."/>
            <person name="Dujon B."/>
        </authorList>
    </citation>
    <scope>NUCLEOTIDE SEQUENCE</scope>
    <source>
        <strain evidence="1">CBS 1993</strain>
    </source>
</reference>
<dbReference type="EMBL" id="HG793130">
    <property type="protein sequence ID" value="CDK29115.1"/>
    <property type="molecule type" value="Genomic_DNA"/>
</dbReference>
<dbReference type="Proteomes" id="UP000019384">
    <property type="component" value="Unassembled WGS sequence"/>
</dbReference>
<evidence type="ECO:0000313" key="2">
    <source>
        <dbReference type="Proteomes" id="UP000019384"/>
    </source>
</evidence>
<protein>
    <submittedName>
        <fullName evidence="1">Uncharacterized protein</fullName>
    </submittedName>
</protein>
<sequence>MVSVFYYMLLSHSRTENGGFYLKKMQKQRDSRTWTIPLKDSNICLD</sequence>
<name>W6MXL8_9ASCO</name>
<proteinExistence type="predicted"/>
<accession>W6MXL8</accession>
<dbReference type="AlphaFoldDB" id="W6MXL8"/>
<organism evidence="1 2">
    <name type="scientific">Kuraishia capsulata CBS 1993</name>
    <dbReference type="NCBI Taxonomy" id="1382522"/>
    <lineage>
        <taxon>Eukaryota</taxon>
        <taxon>Fungi</taxon>
        <taxon>Dikarya</taxon>
        <taxon>Ascomycota</taxon>
        <taxon>Saccharomycotina</taxon>
        <taxon>Pichiomycetes</taxon>
        <taxon>Pichiales</taxon>
        <taxon>Pichiaceae</taxon>
        <taxon>Kuraishia</taxon>
    </lineage>
</organism>
<gene>
    <name evidence="1" type="ORF">KUCA_T00005102001</name>
</gene>
<evidence type="ECO:0000313" key="1">
    <source>
        <dbReference type="EMBL" id="CDK29115.1"/>
    </source>
</evidence>
<keyword evidence="2" id="KW-1185">Reference proteome</keyword>
<reference evidence="1" key="1">
    <citation type="submission" date="2013-12" db="EMBL/GenBank/DDBJ databases">
        <authorList>
            <person name="Genoscope - CEA"/>
        </authorList>
    </citation>
    <scope>NUCLEOTIDE SEQUENCE</scope>
    <source>
        <strain evidence="1">CBS 1993</strain>
    </source>
</reference>
<dbReference type="HOGENOM" id="CLU_3191457_0_0_1"/>
<dbReference type="RefSeq" id="XP_022461104.1">
    <property type="nucleotide sequence ID" value="XM_022606254.1"/>
</dbReference>